<gene>
    <name evidence="3" type="ORF">H8S84_01640</name>
</gene>
<protein>
    <submittedName>
        <fullName evidence="3">DUF2062 domain-containing protein</fullName>
    </submittedName>
</protein>
<dbReference type="PANTHER" id="PTHR35102">
    <property type="entry name" value="E3 UBIQUITIN-PROTEIN LIGASE"/>
    <property type="match status" value="1"/>
</dbReference>
<dbReference type="RefSeq" id="WP_187065536.1">
    <property type="nucleotide sequence ID" value="NZ_JACRVF010000001.1"/>
</dbReference>
<feature type="transmembrane region" description="Helical" evidence="1">
    <location>
        <begin position="130"/>
        <end position="153"/>
    </location>
</feature>
<dbReference type="Proteomes" id="UP000603640">
    <property type="component" value="Unassembled WGS sequence"/>
</dbReference>
<evidence type="ECO:0000259" key="2">
    <source>
        <dbReference type="Pfam" id="PF09835"/>
    </source>
</evidence>
<accession>A0A923N3K7</accession>
<dbReference type="PANTHER" id="PTHR35102:SF1">
    <property type="entry name" value="E3 UBIQUITIN-PROTEIN LIGASE"/>
    <property type="match status" value="1"/>
</dbReference>
<feature type="transmembrane region" description="Helical" evidence="1">
    <location>
        <begin position="71"/>
        <end position="95"/>
    </location>
</feature>
<dbReference type="EMBL" id="JACRVF010000001">
    <property type="protein sequence ID" value="MBC5991534.1"/>
    <property type="molecule type" value="Genomic_DNA"/>
</dbReference>
<keyword evidence="4" id="KW-1185">Reference proteome</keyword>
<proteinExistence type="predicted"/>
<keyword evidence="1" id="KW-1133">Transmembrane helix</keyword>
<keyword evidence="1" id="KW-0812">Transmembrane</keyword>
<evidence type="ECO:0000313" key="4">
    <source>
        <dbReference type="Proteomes" id="UP000603640"/>
    </source>
</evidence>
<dbReference type="AlphaFoldDB" id="A0A923N3K7"/>
<evidence type="ECO:0000256" key="1">
    <source>
        <dbReference type="SAM" id="Phobius"/>
    </source>
</evidence>
<dbReference type="InterPro" id="IPR018639">
    <property type="entry name" value="DUF2062"/>
</dbReference>
<dbReference type="Pfam" id="PF09835">
    <property type="entry name" value="DUF2062"/>
    <property type="match status" value="1"/>
</dbReference>
<organism evidence="3 4">
    <name type="scientific">Pontibacter cellulosilyticus</name>
    <dbReference type="NCBI Taxonomy" id="1720253"/>
    <lineage>
        <taxon>Bacteria</taxon>
        <taxon>Pseudomonadati</taxon>
        <taxon>Bacteroidota</taxon>
        <taxon>Cytophagia</taxon>
        <taxon>Cytophagales</taxon>
        <taxon>Hymenobacteraceae</taxon>
        <taxon>Pontibacter</taxon>
    </lineage>
</organism>
<name>A0A923N3K7_9BACT</name>
<feature type="domain" description="DUF2062" evidence="2">
    <location>
        <begin position="17"/>
        <end position="154"/>
    </location>
</feature>
<evidence type="ECO:0000313" key="3">
    <source>
        <dbReference type="EMBL" id="MBC5991534.1"/>
    </source>
</evidence>
<keyword evidence="1" id="KW-0472">Membrane</keyword>
<reference evidence="3" key="1">
    <citation type="submission" date="2020-08" db="EMBL/GenBank/DDBJ databases">
        <title>Pontibacter sp. SD6 16S ribosomal RNA gene Genome sequencing and assembly.</title>
        <authorList>
            <person name="Kang M."/>
        </authorList>
    </citation>
    <scope>NUCLEOTIDE SEQUENCE</scope>
    <source>
        <strain evidence="3">SD6</strain>
    </source>
</reference>
<comment type="caution">
    <text evidence="3">The sequence shown here is derived from an EMBL/GenBank/DDBJ whole genome shotgun (WGS) entry which is preliminary data.</text>
</comment>
<sequence>MSLFGITVSFLKRRIIQPVANLLKQGMTPHKLAVTVAMGTVVGVVPAIGITTVMGTALAARFRLNIAATVLISYLMQPLQIILIIPFARLGIFIFGLQELRFSLNEITAMFKEDWLNALNLIWKANLAAVASWALLAVPVGFVLYLLVLPLLIRFMPKQVQA</sequence>
<feature type="transmembrane region" description="Helical" evidence="1">
    <location>
        <begin position="32"/>
        <end position="59"/>
    </location>
</feature>